<sequence length="100" mass="11292">TRNSNGNSNNNNNNNVTISRIVLNINKISKKLQNSKTFIHINKCIQLVQNDGITHINNRKSKNSSNNNNNDKNNCSSNNNNSYKIKTAQTNNENKKPIKP</sequence>
<keyword evidence="2" id="KW-1185">Reference proteome</keyword>
<evidence type="ECO:0000313" key="2">
    <source>
        <dbReference type="Proteomes" id="UP000046393"/>
    </source>
</evidence>
<name>A0A0N5A8U5_9BILA</name>
<dbReference type="Proteomes" id="UP000046393">
    <property type="component" value="Unplaced"/>
</dbReference>
<evidence type="ECO:0000256" key="1">
    <source>
        <dbReference type="SAM" id="MobiDB-lite"/>
    </source>
</evidence>
<evidence type="ECO:0000313" key="3">
    <source>
        <dbReference type="WBParaSite" id="SMUV_0000050601-mRNA-1"/>
    </source>
</evidence>
<proteinExistence type="predicted"/>
<feature type="compositionally biased region" description="Polar residues" evidence="1">
    <location>
        <begin position="83"/>
        <end position="92"/>
    </location>
</feature>
<reference evidence="3" key="1">
    <citation type="submission" date="2017-02" db="UniProtKB">
        <authorList>
            <consortium name="WormBaseParasite"/>
        </authorList>
    </citation>
    <scope>IDENTIFICATION</scope>
</reference>
<feature type="region of interest" description="Disordered" evidence="1">
    <location>
        <begin position="56"/>
        <end position="100"/>
    </location>
</feature>
<dbReference type="WBParaSite" id="SMUV_0000050601-mRNA-1">
    <property type="protein sequence ID" value="SMUV_0000050601-mRNA-1"/>
    <property type="gene ID" value="SMUV_0000050601"/>
</dbReference>
<accession>A0A0N5A8U5</accession>
<protein>
    <submittedName>
        <fullName evidence="3">Kinesin motor domain-containing protein</fullName>
    </submittedName>
</protein>
<dbReference type="AlphaFoldDB" id="A0A0N5A8U5"/>
<feature type="compositionally biased region" description="Low complexity" evidence="1">
    <location>
        <begin position="63"/>
        <end position="82"/>
    </location>
</feature>
<organism evidence="2 3">
    <name type="scientific">Syphacia muris</name>
    <dbReference type="NCBI Taxonomy" id="451379"/>
    <lineage>
        <taxon>Eukaryota</taxon>
        <taxon>Metazoa</taxon>
        <taxon>Ecdysozoa</taxon>
        <taxon>Nematoda</taxon>
        <taxon>Chromadorea</taxon>
        <taxon>Rhabditida</taxon>
        <taxon>Spirurina</taxon>
        <taxon>Oxyuridomorpha</taxon>
        <taxon>Oxyuroidea</taxon>
        <taxon>Oxyuridae</taxon>
        <taxon>Syphacia</taxon>
    </lineage>
</organism>